<feature type="transmembrane region" description="Helical" evidence="13">
    <location>
        <begin position="62"/>
        <end position="86"/>
    </location>
</feature>
<feature type="transmembrane region" description="Helical" evidence="13">
    <location>
        <begin position="127"/>
        <end position="153"/>
    </location>
</feature>
<evidence type="ECO:0000256" key="10">
    <source>
        <dbReference type="ARBA" id="ARBA00022989"/>
    </source>
</evidence>
<evidence type="ECO:0000256" key="9">
    <source>
        <dbReference type="ARBA" id="ARBA00022927"/>
    </source>
</evidence>
<evidence type="ECO:0000256" key="7">
    <source>
        <dbReference type="ARBA" id="ARBA00022692"/>
    </source>
</evidence>
<evidence type="ECO:0000256" key="1">
    <source>
        <dbReference type="ARBA" id="ARBA00002732"/>
    </source>
</evidence>
<dbReference type="PANTHER" id="PTHR35329">
    <property type="entry name" value="CHITIN SYNTHASE EXPORT CHAPERONE"/>
    <property type="match status" value="1"/>
</dbReference>
<evidence type="ECO:0000313" key="15">
    <source>
        <dbReference type="Proteomes" id="UP000515788"/>
    </source>
</evidence>
<evidence type="ECO:0000256" key="3">
    <source>
        <dbReference type="ARBA" id="ARBA00009274"/>
    </source>
</evidence>
<evidence type="ECO:0000256" key="2">
    <source>
        <dbReference type="ARBA" id="ARBA00004477"/>
    </source>
</evidence>
<dbReference type="GO" id="GO:0071555">
    <property type="term" value="P:cell wall organization"/>
    <property type="evidence" value="ECO:0007669"/>
    <property type="project" value="UniProtKB-KW"/>
</dbReference>
<dbReference type="OrthoDB" id="2189463at2759"/>
<evidence type="ECO:0000256" key="12">
    <source>
        <dbReference type="ARBA" id="ARBA00023316"/>
    </source>
</evidence>
<keyword evidence="8" id="KW-0256">Endoplasmic reticulum</keyword>
<keyword evidence="7 13" id="KW-0812">Transmembrane</keyword>
<dbReference type="PANTHER" id="PTHR35329:SF2">
    <property type="entry name" value="CHITIN SYNTHASE EXPORT CHAPERONE"/>
    <property type="match status" value="1"/>
</dbReference>
<evidence type="ECO:0000256" key="6">
    <source>
        <dbReference type="ARBA" id="ARBA00022448"/>
    </source>
</evidence>
<organism evidence="14 15">
    <name type="scientific">Torulaspora globosa</name>
    <dbReference type="NCBI Taxonomy" id="48254"/>
    <lineage>
        <taxon>Eukaryota</taxon>
        <taxon>Fungi</taxon>
        <taxon>Dikarya</taxon>
        <taxon>Ascomycota</taxon>
        <taxon>Saccharomycotina</taxon>
        <taxon>Saccharomycetes</taxon>
        <taxon>Saccharomycetales</taxon>
        <taxon>Saccharomycetaceae</taxon>
        <taxon>Torulaspora</taxon>
    </lineage>
</organism>
<reference evidence="14 15" key="1">
    <citation type="submission" date="2020-06" db="EMBL/GenBank/DDBJ databases">
        <title>The yeast mating-type switching endonuclease HO is a domesticated member of an unorthodox homing genetic element family.</title>
        <authorList>
            <person name="Coughlan A.Y."/>
            <person name="Lombardi L."/>
            <person name="Braun-Galleani S."/>
            <person name="Martos A.R."/>
            <person name="Galeote V."/>
            <person name="Bigey F."/>
            <person name="Dequin S."/>
            <person name="Byrne K.P."/>
            <person name="Wolfe K.H."/>
        </authorList>
    </citation>
    <scope>NUCLEOTIDE SEQUENCE [LARGE SCALE GENOMIC DNA]</scope>
    <source>
        <strain evidence="14 15">CBS764</strain>
    </source>
</reference>
<dbReference type="Proteomes" id="UP000515788">
    <property type="component" value="Chromosome 7"/>
</dbReference>
<evidence type="ECO:0000256" key="5">
    <source>
        <dbReference type="ARBA" id="ARBA00018354"/>
    </source>
</evidence>
<dbReference type="EMBL" id="CP059252">
    <property type="protein sequence ID" value="QLL34560.1"/>
    <property type="molecule type" value="Genomic_DNA"/>
</dbReference>
<protein>
    <recommendedName>
        <fullName evidence="5">Chitin synthase export chaperone</fullName>
    </recommendedName>
</protein>
<feature type="transmembrane region" description="Helical" evidence="13">
    <location>
        <begin position="201"/>
        <end position="221"/>
    </location>
</feature>
<sequence>MAYGDFSDICLKTPLPLCSVVKSTTHMVLSNSTTMHNFDPTNMNVGILPRCYARSIDVANTVIFGIGNAFVNIGALVVILIIMYNVRQKYTAIGRSEYLYFFQLTLLLIIFTLVVNTGASPPGSGSYPYFVAIQIGLAGACCWTLLINGFLGFNLWEDGTRKSMLLVRGSSVLGFIGNFLAAILTFEAWIERGKIDPMNTVGLFTMVYVVNAIVLGIYTICQLLVSFFVVRSLWVTGAIMLGVFFFVVGQIIVFAVSDILCQKANHYIDGLFVGSLCNLFTLMMVYKIWDMTTDDDLEFSVSVSKEGAVIHSNTLR</sequence>
<keyword evidence="6" id="KW-0813">Transport</keyword>
<gene>
    <name evidence="14" type="ORF">HG536_0G04220</name>
</gene>
<evidence type="ECO:0000256" key="11">
    <source>
        <dbReference type="ARBA" id="ARBA00023136"/>
    </source>
</evidence>
<keyword evidence="12" id="KW-0961">Cell wall biogenesis/degradation</keyword>
<dbReference type="GO" id="GO:0006457">
    <property type="term" value="P:protein folding"/>
    <property type="evidence" value="ECO:0007669"/>
    <property type="project" value="TreeGrafter"/>
</dbReference>
<accession>A0A7G3ZM24</accession>
<feature type="transmembrane region" description="Helical" evidence="13">
    <location>
        <begin position="267"/>
        <end position="286"/>
    </location>
</feature>
<comment type="function">
    <text evidence="1">Chaperone required for the export of the chitin synthase CHS3 from the endoplasmic reticulum.</text>
</comment>
<dbReference type="GO" id="GO:0051082">
    <property type="term" value="F:unfolded protein binding"/>
    <property type="evidence" value="ECO:0007669"/>
    <property type="project" value="TreeGrafter"/>
</dbReference>
<dbReference type="KEGG" id="tgb:HG536_0G04220"/>
<dbReference type="InterPro" id="IPR022057">
    <property type="entry name" value="Chs7"/>
</dbReference>
<feature type="transmembrane region" description="Helical" evidence="13">
    <location>
        <begin position="98"/>
        <end position="115"/>
    </location>
</feature>
<evidence type="ECO:0000256" key="8">
    <source>
        <dbReference type="ARBA" id="ARBA00022824"/>
    </source>
</evidence>
<dbReference type="AlphaFoldDB" id="A0A7G3ZM24"/>
<dbReference type="GO" id="GO:0005789">
    <property type="term" value="C:endoplasmic reticulum membrane"/>
    <property type="evidence" value="ECO:0007669"/>
    <property type="project" value="UniProtKB-SubCell"/>
</dbReference>
<feature type="transmembrane region" description="Helical" evidence="13">
    <location>
        <begin position="165"/>
        <end position="189"/>
    </location>
</feature>
<comment type="subunit">
    <text evidence="4">Interacts with CHS3.</text>
</comment>
<dbReference type="Pfam" id="PF12271">
    <property type="entry name" value="Chs7"/>
    <property type="match status" value="1"/>
</dbReference>
<keyword evidence="9" id="KW-0653">Protein transport</keyword>
<dbReference type="GeneID" id="59327801"/>
<dbReference type="GO" id="GO:0015031">
    <property type="term" value="P:protein transport"/>
    <property type="evidence" value="ECO:0007669"/>
    <property type="project" value="UniProtKB-KW"/>
</dbReference>
<name>A0A7G3ZM24_9SACH</name>
<evidence type="ECO:0000256" key="4">
    <source>
        <dbReference type="ARBA" id="ARBA00011864"/>
    </source>
</evidence>
<proteinExistence type="inferred from homology"/>
<keyword evidence="11 13" id="KW-0472">Membrane</keyword>
<comment type="similarity">
    <text evidence="3">Belongs to the CHS7 family.</text>
</comment>
<keyword evidence="15" id="KW-1185">Reference proteome</keyword>
<comment type="subcellular location">
    <subcellularLocation>
        <location evidence="2">Endoplasmic reticulum membrane</location>
        <topology evidence="2">Multi-pass membrane protein</topology>
    </subcellularLocation>
</comment>
<feature type="transmembrane region" description="Helical" evidence="13">
    <location>
        <begin position="233"/>
        <end position="255"/>
    </location>
</feature>
<dbReference type="RefSeq" id="XP_037141234.1">
    <property type="nucleotide sequence ID" value="XM_037285338.1"/>
</dbReference>
<evidence type="ECO:0000256" key="13">
    <source>
        <dbReference type="SAM" id="Phobius"/>
    </source>
</evidence>
<keyword evidence="10 13" id="KW-1133">Transmembrane helix</keyword>
<evidence type="ECO:0000313" key="14">
    <source>
        <dbReference type="EMBL" id="QLL34560.1"/>
    </source>
</evidence>